<accession>A0A482XQY7</accession>
<keyword evidence="2" id="KW-1185">Reference proteome</keyword>
<organism evidence="1 2">
    <name type="scientific">Laodelphax striatellus</name>
    <name type="common">Small brown planthopper</name>
    <name type="synonym">Delphax striatella</name>
    <dbReference type="NCBI Taxonomy" id="195883"/>
    <lineage>
        <taxon>Eukaryota</taxon>
        <taxon>Metazoa</taxon>
        <taxon>Ecdysozoa</taxon>
        <taxon>Arthropoda</taxon>
        <taxon>Hexapoda</taxon>
        <taxon>Insecta</taxon>
        <taxon>Pterygota</taxon>
        <taxon>Neoptera</taxon>
        <taxon>Paraneoptera</taxon>
        <taxon>Hemiptera</taxon>
        <taxon>Auchenorrhyncha</taxon>
        <taxon>Fulgoroidea</taxon>
        <taxon>Delphacidae</taxon>
        <taxon>Criomorphinae</taxon>
        <taxon>Laodelphax</taxon>
    </lineage>
</organism>
<protein>
    <submittedName>
        <fullName evidence="1">Uncharacterized protein</fullName>
    </submittedName>
</protein>
<dbReference type="InParanoid" id="A0A482XQY7"/>
<comment type="caution">
    <text evidence="1">The sequence shown here is derived from an EMBL/GenBank/DDBJ whole genome shotgun (WGS) entry which is preliminary data.</text>
</comment>
<dbReference type="AlphaFoldDB" id="A0A482XQY7"/>
<dbReference type="Proteomes" id="UP000291343">
    <property type="component" value="Unassembled WGS sequence"/>
</dbReference>
<gene>
    <name evidence="1" type="ORF">LSTR_LSTR007549</name>
</gene>
<evidence type="ECO:0000313" key="1">
    <source>
        <dbReference type="EMBL" id="RZF48382.1"/>
    </source>
</evidence>
<reference evidence="1 2" key="1">
    <citation type="journal article" date="2017" name="Gigascience">
        <title>Genome sequence of the small brown planthopper, Laodelphax striatellus.</title>
        <authorList>
            <person name="Zhu J."/>
            <person name="Jiang F."/>
            <person name="Wang X."/>
            <person name="Yang P."/>
            <person name="Bao Y."/>
            <person name="Zhao W."/>
            <person name="Wang W."/>
            <person name="Lu H."/>
            <person name="Wang Q."/>
            <person name="Cui N."/>
            <person name="Li J."/>
            <person name="Chen X."/>
            <person name="Luo L."/>
            <person name="Yu J."/>
            <person name="Kang L."/>
            <person name="Cui F."/>
        </authorList>
    </citation>
    <scope>NUCLEOTIDE SEQUENCE [LARGE SCALE GENOMIC DNA]</scope>
    <source>
        <strain evidence="1">Lst14</strain>
    </source>
</reference>
<sequence length="104" mass="11347">MPQQATIYVSEMAACIENKHLSSDNPRYPSRGGGDEGWGGLIPSTNAICKSCYDPNFSHQSFNCSPGLTVRTVNDGLWTVQNLPRQFRHQSTPLTCIAAVYGIA</sequence>
<dbReference type="EMBL" id="QKKF02002514">
    <property type="protein sequence ID" value="RZF48382.1"/>
    <property type="molecule type" value="Genomic_DNA"/>
</dbReference>
<name>A0A482XQY7_LAOST</name>
<evidence type="ECO:0000313" key="2">
    <source>
        <dbReference type="Proteomes" id="UP000291343"/>
    </source>
</evidence>
<proteinExistence type="predicted"/>